<feature type="compositionally biased region" description="Low complexity" evidence="1">
    <location>
        <begin position="64"/>
        <end position="75"/>
    </location>
</feature>
<dbReference type="HOGENOM" id="CLU_1361680_0_0_1"/>
<organism evidence="2 3">
    <name type="scientific">Daphnia pulex</name>
    <name type="common">Water flea</name>
    <dbReference type="NCBI Taxonomy" id="6669"/>
    <lineage>
        <taxon>Eukaryota</taxon>
        <taxon>Metazoa</taxon>
        <taxon>Ecdysozoa</taxon>
        <taxon>Arthropoda</taxon>
        <taxon>Crustacea</taxon>
        <taxon>Branchiopoda</taxon>
        <taxon>Diplostraca</taxon>
        <taxon>Cladocera</taxon>
        <taxon>Anomopoda</taxon>
        <taxon>Daphniidae</taxon>
        <taxon>Daphnia</taxon>
    </lineage>
</organism>
<protein>
    <submittedName>
        <fullName evidence="2">Uncharacterized protein</fullName>
    </submittedName>
</protein>
<accession>E9HXT9</accession>
<dbReference type="PhylomeDB" id="E9HXT9"/>
<dbReference type="EMBL" id="GL733073">
    <property type="protein sequence ID" value="EFX63444.1"/>
    <property type="molecule type" value="Genomic_DNA"/>
</dbReference>
<feature type="region of interest" description="Disordered" evidence="1">
    <location>
        <begin position="39"/>
        <end position="81"/>
    </location>
</feature>
<evidence type="ECO:0000313" key="2">
    <source>
        <dbReference type="EMBL" id="EFX63444.1"/>
    </source>
</evidence>
<dbReference type="InParanoid" id="E9HXT9"/>
<gene>
    <name evidence="2" type="ORF">DAPPUDRAFT_119206</name>
</gene>
<dbReference type="AlphaFoldDB" id="E9HXT9"/>
<proteinExistence type="predicted"/>
<evidence type="ECO:0000313" key="3">
    <source>
        <dbReference type="Proteomes" id="UP000000305"/>
    </source>
</evidence>
<evidence type="ECO:0000256" key="1">
    <source>
        <dbReference type="SAM" id="MobiDB-lite"/>
    </source>
</evidence>
<feature type="region of interest" description="Disordered" evidence="1">
    <location>
        <begin position="169"/>
        <end position="201"/>
    </location>
</feature>
<name>E9HXT9_DAPPU</name>
<sequence length="201" mass="21271">MEKSCGNGACTKIFISSNNKKKYCSNACFRSVIAHAAAKATKRSNKTTSTAATAPLSPVPIPTPTTTSLLALSPPMKTTTNPGPRHRYWICFAGPKLQPPSNGGWLDGDLSATSTHTMLDGDDGGDADGTIDTPSPSRIFFKHWAPLIHACCSKSELGVAAEKCAVDWHSRTSKEDPPSQATSRPARSHPNPASGSIPRRA</sequence>
<dbReference type="Proteomes" id="UP000000305">
    <property type="component" value="Unassembled WGS sequence"/>
</dbReference>
<feature type="compositionally biased region" description="Low complexity" evidence="1">
    <location>
        <begin position="47"/>
        <end position="56"/>
    </location>
</feature>
<reference evidence="2 3" key="1">
    <citation type="journal article" date="2011" name="Science">
        <title>The ecoresponsive genome of Daphnia pulex.</title>
        <authorList>
            <person name="Colbourne J.K."/>
            <person name="Pfrender M.E."/>
            <person name="Gilbert D."/>
            <person name="Thomas W.K."/>
            <person name="Tucker A."/>
            <person name="Oakley T.H."/>
            <person name="Tokishita S."/>
            <person name="Aerts A."/>
            <person name="Arnold G.J."/>
            <person name="Basu M.K."/>
            <person name="Bauer D.J."/>
            <person name="Caceres C.E."/>
            <person name="Carmel L."/>
            <person name="Casola C."/>
            <person name="Choi J.H."/>
            <person name="Detter J.C."/>
            <person name="Dong Q."/>
            <person name="Dusheyko S."/>
            <person name="Eads B.D."/>
            <person name="Frohlich T."/>
            <person name="Geiler-Samerotte K.A."/>
            <person name="Gerlach D."/>
            <person name="Hatcher P."/>
            <person name="Jogdeo S."/>
            <person name="Krijgsveld J."/>
            <person name="Kriventseva E.V."/>
            <person name="Kultz D."/>
            <person name="Laforsch C."/>
            <person name="Lindquist E."/>
            <person name="Lopez J."/>
            <person name="Manak J.R."/>
            <person name="Muller J."/>
            <person name="Pangilinan J."/>
            <person name="Patwardhan R.P."/>
            <person name="Pitluck S."/>
            <person name="Pritham E.J."/>
            <person name="Rechtsteiner A."/>
            <person name="Rho M."/>
            <person name="Rogozin I.B."/>
            <person name="Sakarya O."/>
            <person name="Salamov A."/>
            <person name="Schaack S."/>
            <person name="Shapiro H."/>
            <person name="Shiga Y."/>
            <person name="Skalitzky C."/>
            <person name="Smith Z."/>
            <person name="Souvorov A."/>
            <person name="Sung W."/>
            <person name="Tang Z."/>
            <person name="Tsuchiya D."/>
            <person name="Tu H."/>
            <person name="Vos H."/>
            <person name="Wang M."/>
            <person name="Wolf Y.I."/>
            <person name="Yamagata H."/>
            <person name="Yamada T."/>
            <person name="Ye Y."/>
            <person name="Shaw J.R."/>
            <person name="Andrews J."/>
            <person name="Crease T.J."/>
            <person name="Tang H."/>
            <person name="Lucas S.M."/>
            <person name="Robertson H.M."/>
            <person name="Bork P."/>
            <person name="Koonin E.V."/>
            <person name="Zdobnov E.M."/>
            <person name="Grigoriev I.V."/>
            <person name="Lynch M."/>
            <person name="Boore J.L."/>
        </authorList>
    </citation>
    <scope>NUCLEOTIDE SEQUENCE [LARGE SCALE GENOMIC DNA]</scope>
</reference>
<keyword evidence="3" id="KW-1185">Reference proteome</keyword>
<dbReference type="KEGG" id="dpx:DAPPUDRAFT_119206"/>